<dbReference type="EMBL" id="BKBO01000059">
    <property type="protein sequence ID" value="GEQ50533.1"/>
    <property type="molecule type" value="Genomic_DNA"/>
</dbReference>
<feature type="domain" description="NADP-dependent oxidoreductase" evidence="7">
    <location>
        <begin position="37"/>
        <end position="264"/>
    </location>
</feature>
<dbReference type="Pfam" id="PF00248">
    <property type="entry name" value="Aldo_ket_red"/>
    <property type="match status" value="1"/>
</dbReference>
<dbReference type="Gene3D" id="3.20.20.100">
    <property type="entry name" value="NADP-dependent oxidoreductase domain"/>
    <property type="match status" value="1"/>
</dbReference>
<feature type="binding site" evidence="5">
    <location>
        <position position="110"/>
    </location>
    <ligand>
        <name>substrate</name>
    </ligand>
</feature>
<comment type="similarity">
    <text evidence="1">Belongs to the aldo/keto reductase family.</text>
</comment>
<evidence type="ECO:0000256" key="6">
    <source>
        <dbReference type="PIRSR" id="PIRSR000097-3"/>
    </source>
</evidence>
<dbReference type="InterPro" id="IPR018170">
    <property type="entry name" value="Aldo/ket_reductase_CS"/>
</dbReference>
<dbReference type="AlphaFoldDB" id="A0AAN4UDW4"/>
<dbReference type="Proteomes" id="UP000886607">
    <property type="component" value="Unassembled WGS sequence"/>
</dbReference>
<keyword evidence="3" id="KW-0560">Oxidoreductase</keyword>
<dbReference type="PROSITE" id="PS00062">
    <property type="entry name" value="ALDOKETO_REDUCTASE_2"/>
    <property type="match status" value="1"/>
</dbReference>
<dbReference type="PRINTS" id="PR00069">
    <property type="entry name" value="ALDKETRDTASE"/>
</dbReference>
<protein>
    <submittedName>
        <fullName evidence="9">2,5-diketo-D-gluconic acid reductase</fullName>
    </submittedName>
</protein>
<evidence type="ECO:0000313" key="11">
    <source>
        <dbReference type="Proteomes" id="UP000886607"/>
    </source>
</evidence>
<dbReference type="PIRSF" id="PIRSF000097">
    <property type="entry name" value="AKR"/>
    <property type="match status" value="1"/>
</dbReference>
<dbReference type="EMBL" id="BKBQ01000059">
    <property type="protein sequence ID" value="GEQ55541.1"/>
    <property type="molecule type" value="Genomic_DNA"/>
</dbReference>
<keyword evidence="11" id="KW-1185">Reference proteome</keyword>
<evidence type="ECO:0000256" key="2">
    <source>
        <dbReference type="ARBA" id="ARBA00022857"/>
    </source>
</evidence>
<reference evidence="9" key="1">
    <citation type="submission" date="2019-08" db="EMBL/GenBank/DDBJ databases">
        <authorList>
            <person name="Ishikawa M."/>
            <person name="Suzuki T."/>
            <person name="Matsutani M."/>
        </authorList>
    </citation>
    <scope>NUCLEOTIDE SEQUENCE</scope>
    <source>
        <strain evidence="9">7C1</strain>
        <strain evidence="8">8C4</strain>
    </source>
</reference>
<reference evidence="9" key="2">
    <citation type="journal article" date="2020" name="Int. Dairy J.">
        <title>Lactic acid bacterial diversity in Brie cheese focusing on salt concentration and pH of isolation medium and characterisation of halophilic and alkaliphilic lactic acid bacterial isolates.</title>
        <authorList>
            <person name="Unno R."/>
            <person name="Matsutani M."/>
            <person name="Suzuki T."/>
            <person name="Kodama K."/>
            <person name="Matsushita H."/>
            <person name="Yamasato K."/>
            <person name="Koizumi Y."/>
            <person name="Ishikawa M."/>
        </authorList>
    </citation>
    <scope>NUCLEOTIDE SEQUENCE</scope>
    <source>
        <strain evidence="9">7C1</strain>
        <strain evidence="8">8C4</strain>
    </source>
</reference>
<evidence type="ECO:0000313" key="9">
    <source>
        <dbReference type="EMBL" id="GEQ55541.1"/>
    </source>
</evidence>
<dbReference type="InterPro" id="IPR023210">
    <property type="entry name" value="NADP_OxRdtase_dom"/>
</dbReference>
<dbReference type="GO" id="GO:0016616">
    <property type="term" value="F:oxidoreductase activity, acting on the CH-OH group of donors, NAD or NADP as acceptor"/>
    <property type="evidence" value="ECO:0007669"/>
    <property type="project" value="UniProtKB-ARBA"/>
</dbReference>
<name>A0AAN4UDW4_9ENTE</name>
<comment type="caution">
    <text evidence="9">The sequence shown here is derived from an EMBL/GenBank/DDBJ whole genome shotgun (WGS) entry which is preliminary data.</text>
</comment>
<evidence type="ECO:0000256" key="5">
    <source>
        <dbReference type="PIRSR" id="PIRSR000097-2"/>
    </source>
</evidence>
<evidence type="ECO:0000259" key="7">
    <source>
        <dbReference type="Pfam" id="PF00248"/>
    </source>
</evidence>
<sequence>MMTLNNKFLLNDGTSLPHIALGTIDLQGGKGVHQALAALDIGYRVLDTATNYNNEGMIGEVVRRSSIPREQLYVSAKLPGLAHKYDKAIALIQESLYRTGLDYFDKFLIHWPNPKEGLYVEAWQALVDAQKYGLIKTIGVSNFLPEHLDNIIEATGVTPATNQIERHPYFNNKDLVAENDKRGIVSEAWSPFGREINDVLTNDTIKEIAKKYGRSPAQVIINWDNQNHVFPVVRSANPKHQYENFHYTVFELAQEDLVKIDALDKGEEGRVEGQNPNEYEEFV</sequence>
<dbReference type="InterPro" id="IPR020471">
    <property type="entry name" value="AKR"/>
</dbReference>
<dbReference type="Proteomes" id="UP000886597">
    <property type="component" value="Unassembled WGS sequence"/>
</dbReference>
<evidence type="ECO:0000256" key="1">
    <source>
        <dbReference type="ARBA" id="ARBA00007905"/>
    </source>
</evidence>
<proteinExistence type="inferred from homology"/>
<evidence type="ECO:0000256" key="3">
    <source>
        <dbReference type="ARBA" id="ARBA00023002"/>
    </source>
</evidence>
<evidence type="ECO:0000313" key="8">
    <source>
        <dbReference type="EMBL" id="GEQ50533.1"/>
    </source>
</evidence>
<dbReference type="PANTHER" id="PTHR43827:SF3">
    <property type="entry name" value="NADP-DEPENDENT OXIDOREDUCTASE DOMAIN-CONTAINING PROTEIN"/>
    <property type="match status" value="1"/>
</dbReference>
<dbReference type="FunFam" id="3.20.20.100:FF:000002">
    <property type="entry name" value="2,5-diketo-D-gluconic acid reductase A"/>
    <property type="match status" value="1"/>
</dbReference>
<feature type="active site" description="Proton donor" evidence="4">
    <location>
        <position position="52"/>
    </location>
</feature>
<evidence type="ECO:0000313" key="10">
    <source>
        <dbReference type="Proteomes" id="UP000886597"/>
    </source>
</evidence>
<evidence type="ECO:0000256" key="4">
    <source>
        <dbReference type="PIRSR" id="PIRSR000097-1"/>
    </source>
</evidence>
<dbReference type="PANTHER" id="PTHR43827">
    <property type="entry name" value="2,5-DIKETO-D-GLUCONIC ACID REDUCTASE"/>
    <property type="match status" value="1"/>
</dbReference>
<dbReference type="InterPro" id="IPR036812">
    <property type="entry name" value="NAD(P)_OxRdtase_dom_sf"/>
</dbReference>
<gene>
    <name evidence="8" type="ORF">TK11N_23850</name>
    <name evidence="9" type="ORF">TK2N_23850</name>
</gene>
<accession>A0AAN4UDW4</accession>
<feature type="site" description="Lowers pKa of active site Tyr" evidence="6">
    <location>
        <position position="77"/>
    </location>
</feature>
<keyword evidence="2" id="KW-0521">NADP</keyword>
<dbReference type="SUPFAM" id="SSF51430">
    <property type="entry name" value="NAD(P)-linked oxidoreductase"/>
    <property type="match status" value="1"/>
</dbReference>
<organism evidence="9 10">
    <name type="scientific">Tetragenococcus koreensis</name>
    <dbReference type="NCBI Taxonomy" id="290335"/>
    <lineage>
        <taxon>Bacteria</taxon>
        <taxon>Bacillati</taxon>
        <taxon>Bacillota</taxon>
        <taxon>Bacilli</taxon>
        <taxon>Lactobacillales</taxon>
        <taxon>Enterococcaceae</taxon>
        <taxon>Tetragenococcus</taxon>
    </lineage>
</organism>